<accession>A0A1H8M8I3</accession>
<keyword evidence="2" id="KW-1185">Reference proteome</keyword>
<dbReference type="AlphaFoldDB" id="A0A1H8M8I3"/>
<organism evidence="1 2">
    <name type="scientific">Mucilaginibacter gossypiicola</name>
    <dbReference type="NCBI Taxonomy" id="551995"/>
    <lineage>
        <taxon>Bacteria</taxon>
        <taxon>Pseudomonadati</taxon>
        <taxon>Bacteroidota</taxon>
        <taxon>Sphingobacteriia</taxon>
        <taxon>Sphingobacteriales</taxon>
        <taxon>Sphingobacteriaceae</taxon>
        <taxon>Mucilaginibacter</taxon>
    </lineage>
</organism>
<gene>
    <name evidence="1" type="ORF">SAMN05192574_105438</name>
</gene>
<protein>
    <submittedName>
        <fullName evidence="1">Uncharacterized protein</fullName>
    </submittedName>
</protein>
<dbReference type="Proteomes" id="UP000198942">
    <property type="component" value="Unassembled WGS sequence"/>
</dbReference>
<sequence>MDNSCRLKLEWIPAAYAAIDKGVNDTPAGKPKQVHPVNGIYKSGNGFARVNKRKV</sequence>
<name>A0A1H8M8I3_9SPHI</name>
<reference evidence="2" key="1">
    <citation type="submission" date="2016-10" db="EMBL/GenBank/DDBJ databases">
        <authorList>
            <person name="Varghese N."/>
            <person name="Submissions S."/>
        </authorList>
    </citation>
    <scope>NUCLEOTIDE SEQUENCE [LARGE SCALE GENOMIC DNA]</scope>
    <source>
        <strain evidence="2">Gh-48</strain>
    </source>
</reference>
<dbReference type="RefSeq" id="WP_167668026.1">
    <property type="nucleotide sequence ID" value="NZ_FOCL01000005.1"/>
</dbReference>
<evidence type="ECO:0000313" key="1">
    <source>
        <dbReference type="EMBL" id="SEO13570.1"/>
    </source>
</evidence>
<proteinExistence type="predicted"/>
<dbReference type="EMBL" id="FOCL01000005">
    <property type="protein sequence ID" value="SEO13570.1"/>
    <property type="molecule type" value="Genomic_DNA"/>
</dbReference>
<dbReference type="STRING" id="551995.SAMN05192574_105438"/>
<evidence type="ECO:0000313" key="2">
    <source>
        <dbReference type="Proteomes" id="UP000198942"/>
    </source>
</evidence>